<evidence type="ECO:0000313" key="13">
    <source>
        <dbReference type="EMBL" id="QDZ21283.1"/>
    </source>
</evidence>
<keyword evidence="9 11" id="KW-0226">DNA condensation</keyword>
<keyword evidence="5" id="KW-0158">Chromosome</keyword>
<feature type="region of interest" description="Disordered" evidence="12">
    <location>
        <begin position="354"/>
        <end position="422"/>
    </location>
</feature>
<feature type="compositionally biased region" description="Basic and acidic residues" evidence="12">
    <location>
        <begin position="1"/>
        <end position="19"/>
    </location>
</feature>
<dbReference type="GO" id="GO:0051301">
    <property type="term" value="P:cell division"/>
    <property type="evidence" value="ECO:0007669"/>
    <property type="project" value="UniProtKB-KW"/>
</dbReference>
<keyword evidence="6" id="KW-0963">Cytoplasm</keyword>
<proteinExistence type="inferred from homology"/>
<dbReference type="GO" id="GO:0007076">
    <property type="term" value="P:mitotic chromosome condensation"/>
    <property type="evidence" value="ECO:0007669"/>
    <property type="project" value="InterPro"/>
</dbReference>
<dbReference type="Proteomes" id="UP000316726">
    <property type="component" value="Chromosome 5"/>
</dbReference>
<dbReference type="GO" id="GO:0003682">
    <property type="term" value="F:chromatin binding"/>
    <property type="evidence" value="ECO:0007669"/>
    <property type="project" value="TreeGrafter"/>
</dbReference>
<evidence type="ECO:0000256" key="11">
    <source>
        <dbReference type="PIRNR" id="PIRNR017126"/>
    </source>
</evidence>
<evidence type="ECO:0000256" key="5">
    <source>
        <dbReference type="ARBA" id="ARBA00022454"/>
    </source>
</evidence>
<dbReference type="STRING" id="1764295.A0A5B8MLD4"/>
<evidence type="ECO:0000313" key="14">
    <source>
        <dbReference type="Proteomes" id="UP000316726"/>
    </source>
</evidence>
<accession>A0A5B8MLD4</accession>
<dbReference type="PANTHER" id="PTHR13108">
    <property type="entry name" value="CONDENSIN COMPLEX SUBUNIT 2"/>
    <property type="match status" value="1"/>
</dbReference>
<dbReference type="OrthoDB" id="362021at2759"/>
<keyword evidence="7 11" id="KW-0132">Cell division</keyword>
<dbReference type="AlphaFoldDB" id="A0A5B8MLD4"/>
<evidence type="ECO:0000256" key="9">
    <source>
        <dbReference type="ARBA" id="ARBA00023067"/>
    </source>
</evidence>
<evidence type="ECO:0000256" key="4">
    <source>
        <dbReference type="ARBA" id="ARBA00016065"/>
    </source>
</evidence>
<evidence type="ECO:0000256" key="3">
    <source>
        <dbReference type="ARBA" id="ARBA00009471"/>
    </source>
</evidence>
<dbReference type="PIRSF" id="PIRSF017126">
    <property type="entry name" value="Condensin_H"/>
    <property type="match status" value="1"/>
</dbReference>
<evidence type="ECO:0000256" key="8">
    <source>
        <dbReference type="ARBA" id="ARBA00022776"/>
    </source>
</evidence>
<feature type="region of interest" description="Disordered" evidence="12">
    <location>
        <begin position="1"/>
        <end position="82"/>
    </location>
</feature>
<evidence type="ECO:0000256" key="12">
    <source>
        <dbReference type="SAM" id="MobiDB-lite"/>
    </source>
</evidence>
<dbReference type="Pfam" id="PF05786">
    <property type="entry name" value="Cnd2"/>
    <property type="match status" value="1"/>
</dbReference>
<feature type="compositionally biased region" description="Acidic residues" evidence="12">
    <location>
        <begin position="354"/>
        <end position="369"/>
    </location>
</feature>
<evidence type="ECO:0000256" key="2">
    <source>
        <dbReference type="ARBA" id="ARBA00004496"/>
    </source>
</evidence>
<evidence type="ECO:0000256" key="6">
    <source>
        <dbReference type="ARBA" id="ARBA00022490"/>
    </source>
</evidence>
<evidence type="ECO:0000256" key="7">
    <source>
        <dbReference type="ARBA" id="ARBA00022618"/>
    </source>
</evidence>
<evidence type="ECO:0000256" key="10">
    <source>
        <dbReference type="ARBA" id="ARBA00023306"/>
    </source>
</evidence>
<dbReference type="GO" id="GO:0005737">
    <property type="term" value="C:cytoplasm"/>
    <property type="evidence" value="ECO:0007669"/>
    <property type="project" value="UniProtKB-SubCell"/>
</dbReference>
<organism evidence="13 14">
    <name type="scientific">Chloropicon primus</name>
    <dbReference type="NCBI Taxonomy" id="1764295"/>
    <lineage>
        <taxon>Eukaryota</taxon>
        <taxon>Viridiplantae</taxon>
        <taxon>Chlorophyta</taxon>
        <taxon>Chloropicophyceae</taxon>
        <taxon>Chloropicales</taxon>
        <taxon>Chloropicaceae</taxon>
        <taxon>Chloropicon</taxon>
    </lineage>
</organism>
<sequence>MVLKESNRIHRKAKGEDSGGMKSPLKPRKSLTGVLSPNDDARERKKTRAKQSELKARRRSLNLSAAEEGGREATGAGARGVKAERQKASVLELQELYQNCIKLSSENKISSKNTWDLNLIEHLSELVKPENKVAQDHDSDLNFQKASCTLDAGVKIYSSRVDSIHTDAFKVLGGLHRTSNDQEEDHGVGHGADGGPGEKKSRRARKQVDVDPSATLEQNQEALNVKKFDLSFTVDPLFHQTSMKFDEGGAKGLLLNHLHVTQGCELVFDSCDNRFNRYIKRKGEEVSEEDVCIDGFESIAEHVEGLQNCAALRLTNSAKRLESALNQRPAVDEDTLSGQVHRWLVADATDSVEDAEFQDGGCDEDDDPCVSDSLGPWMDSSAADMDMESDGEEVNDSDMGSFRPPAFGGDDGSSNGGLAPSDGVSTDWLSQIGLSSQFNKASWAGMSHWRYRGAPPKASNAGGAENKDGKEDAKKKKKKQMIDFENLPPLPKEPFRTAKSEKEISLKTDPQSSQIEFFPEDVHYEVSNLGKLFSKPNTNLKQLYSRRNVSQQGEDFDDYDDDFGATTLGFDDDAESGDANAFGSDGLSNDVAMEAPRMVEQIDINYDKTSKQVDVKKLKETLWDSLHKDSDEAEELDDKAYDFQGVLNTMGDSMEAAGKKEDVSLHMCFICLLHLANENTLKIEDCPTMDKLTITQD</sequence>
<feature type="compositionally biased region" description="Acidic residues" evidence="12">
    <location>
        <begin position="385"/>
        <end position="396"/>
    </location>
</feature>
<dbReference type="EMBL" id="CP031038">
    <property type="protein sequence ID" value="QDZ21283.1"/>
    <property type="molecule type" value="Genomic_DNA"/>
</dbReference>
<keyword evidence="10 11" id="KW-0131">Cell cycle</keyword>
<comment type="function">
    <text evidence="11">Regulatory subunit of the condensin complex, a complex required for conversion of interphase chromatin into mitotic-like condense chromosomes.</text>
</comment>
<comment type="subcellular location">
    <subcellularLocation>
        <location evidence="1">Chromosome</location>
    </subcellularLocation>
    <subcellularLocation>
        <location evidence="2">Cytoplasm</location>
    </subcellularLocation>
</comment>
<reference evidence="13 14" key="1">
    <citation type="submission" date="2018-07" db="EMBL/GenBank/DDBJ databases">
        <title>The complete nuclear genome of the prasinophyte Chloropicon primus (CCMP1205).</title>
        <authorList>
            <person name="Pombert J.-F."/>
            <person name="Otis C."/>
            <person name="Turmel M."/>
            <person name="Lemieux C."/>
        </authorList>
    </citation>
    <scope>NUCLEOTIDE SEQUENCE [LARGE SCALE GENOMIC DNA]</scope>
    <source>
        <strain evidence="13 14">CCMP1205</strain>
    </source>
</reference>
<feature type="region of interest" description="Disordered" evidence="12">
    <location>
        <begin position="454"/>
        <end position="494"/>
    </location>
</feature>
<dbReference type="InterPro" id="IPR022816">
    <property type="entry name" value="Condensin_barren_su2"/>
</dbReference>
<dbReference type="GO" id="GO:0000796">
    <property type="term" value="C:condensin complex"/>
    <property type="evidence" value="ECO:0007669"/>
    <property type="project" value="InterPro"/>
</dbReference>
<comment type="similarity">
    <text evidence="3 11">Belongs to the CND2 (condensin subunit 2) family.</text>
</comment>
<evidence type="ECO:0000256" key="1">
    <source>
        <dbReference type="ARBA" id="ARBA00004286"/>
    </source>
</evidence>
<feature type="region of interest" description="Disordered" evidence="12">
    <location>
        <begin position="177"/>
        <end position="215"/>
    </location>
</feature>
<keyword evidence="14" id="KW-1185">Reference proteome</keyword>
<keyword evidence="8 11" id="KW-0498">Mitosis</keyword>
<dbReference type="PANTHER" id="PTHR13108:SF9">
    <property type="entry name" value="CONDENSIN COMPLEX SUBUNIT 2"/>
    <property type="match status" value="1"/>
</dbReference>
<feature type="compositionally biased region" description="Basic and acidic residues" evidence="12">
    <location>
        <begin position="465"/>
        <end position="474"/>
    </location>
</feature>
<protein>
    <recommendedName>
        <fullName evidence="4 11">Condensin complex subunit 2</fullName>
    </recommendedName>
</protein>
<gene>
    <name evidence="13" type="ORF">A3770_05p38010</name>
</gene>
<name>A0A5B8MLD4_9CHLO</name>